<accession>A0A314KX01</accession>
<proteinExistence type="predicted"/>
<reference evidence="1" key="1">
    <citation type="submission" date="2016-11" db="EMBL/GenBank/DDBJ databases">
        <title>The genome of Nicotiana attenuata.</title>
        <authorList>
            <person name="Xu S."/>
            <person name="Brockmoeller T."/>
            <person name="Gaquerel E."/>
            <person name="Navarro A."/>
            <person name="Kuhl H."/>
            <person name="Gase K."/>
            <person name="Ling Z."/>
            <person name="Zhou W."/>
            <person name="Kreitzer C."/>
            <person name="Stanke M."/>
            <person name="Tang H."/>
            <person name="Lyons E."/>
            <person name="Pandey P."/>
            <person name="Pandey S.P."/>
            <person name="Timmermann B."/>
            <person name="Baldwin I.T."/>
        </authorList>
    </citation>
    <scope>NUCLEOTIDE SEQUENCE [LARGE SCALE GENOMIC DNA]</scope>
    <source>
        <strain evidence="1">UT</strain>
    </source>
</reference>
<sequence>MPKQGTISNHITLIIIDQKDIRQRLENTTFHEPNYQKDGFLDLHILTGSPKDARKFQAQVQRLDATTDAS</sequence>
<dbReference type="SMR" id="A0A314KX01"/>
<dbReference type="Gramene" id="OIT33880">
    <property type="protein sequence ID" value="OIT33880"/>
    <property type="gene ID" value="A4A49_12988"/>
</dbReference>
<evidence type="ECO:0000313" key="1">
    <source>
        <dbReference type="EMBL" id="OIT33880.1"/>
    </source>
</evidence>
<comment type="caution">
    <text evidence="1">The sequence shown here is derived from an EMBL/GenBank/DDBJ whole genome shotgun (WGS) entry which is preliminary data.</text>
</comment>
<dbReference type="EMBL" id="MJEQ01000806">
    <property type="protein sequence ID" value="OIT33880.1"/>
    <property type="molecule type" value="Genomic_DNA"/>
</dbReference>
<keyword evidence="2" id="KW-1185">Reference proteome</keyword>
<name>A0A314KX01_NICAT</name>
<protein>
    <submittedName>
        <fullName evidence="1">Uncharacterized protein</fullName>
    </submittedName>
</protein>
<organism evidence="1 2">
    <name type="scientific">Nicotiana attenuata</name>
    <name type="common">Coyote tobacco</name>
    <dbReference type="NCBI Taxonomy" id="49451"/>
    <lineage>
        <taxon>Eukaryota</taxon>
        <taxon>Viridiplantae</taxon>
        <taxon>Streptophyta</taxon>
        <taxon>Embryophyta</taxon>
        <taxon>Tracheophyta</taxon>
        <taxon>Spermatophyta</taxon>
        <taxon>Magnoliopsida</taxon>
        <taxon>eudicotyledons</taxon>
        <taxon>Gunneridae</taxon>
        <taxon>Pentapetalae</taxon>
        <taxon>asterids</taxon>
        <taxon>lamiids</taxon>
        <taxon>Solanales</taxon>
        <taxon>Solanaceae</taxon>
        <taxon>Nicotianoideae</taxon>
        <taxon>Nicotianeae</taxon>
        <taxon>Nicotiana</taxon>
    </lineage>
</organism>
<dbReference type="AlphaFoldDB" id="A0A314KX01"/>
<evidence type="ECO:0000313" key="2">
    <source>
        <dbReference type="Proteomes" id="UP000187609"/>
    </source>
</evidence>
<dbReference type="Proteomes" id="UP000187609">
    <property type="component" value="Unassembled WGS sequence"/>
</dbReference>
<gene>
    <name evidence="1" type="ORF">A4A49_12988</name>
</gene>